<gene>
    <name evidence="1" type="ORF">BWY04_01106</name>
</gene>
<reference evidence="1" key="1">
    <citation type="submission" date="2017-02" db="EMBL/GenBank/DDBJ databases">
        <title>Delving into the versatile metabolic prowess of the omnipresent phylum Bacteroidetes.</title>
        <authorList>
            <person name="Nobu M.K."/>
            <person name="Mei R."/>
            <person name="Narihiro T."/>
            <person name="Kuroda K."/>
            <person name="Liu W.-T."/>
        </authorList>
    </citation>
    <scope>NUCLEOTIDE SEQUENCE</scope>
    <source>
        <strain evidence="1">ADurb.Bin160</strain>
    </source>
</reference>
<protein>
    <submittedName>
        <fullName evidence="1">Uncharacterized protein</fullName>
    </submittedName>
</protein>
<dbReference type="EMBL" id="MWDB01000026">
    <property type="protein sequence ID" value="OQB41010.1"/>
    <property type="molecule type" value="Genomic_DNA"/>
</dbReference>
<comment type="caution">
    <text evidence="1">The sequence shown here is derived from an EMBL/GenBank/DDBJ whole genome shotgun (WGS) entry which is preliminary data.</text>
</comment>
<organism evidence="1">
    <name type="scientific">candidate division CPR1 bacterium ADurb.Bin160</name>
    <dbReference type="NCBI Taxonomy" id="1852826"/>
    <lineage>
        <taxon>Bacteria</taxon>
        <taxon>candidate division CPR1</taxon>
    </lineage>
</organism>
<dbReference type="AlphaFoldDB" id="A0A1V5ZLA2"/>
<name>A0A1V5ZLA2_9BACT</name>
<sequence length="93" mass="11353">MMFIPLDVKGLDKQQILEKILIEKFDFVIDTKQNKGFFHKKLKRFRIQYFYFPQFKHIQNESLQCAGKEVKEIMNNFYPRKIAVLVYFENENL</sequence>
<proteinExistence type="predicted"/>
<dbReference type="Proteomes" id="UP000485621">
    <property type="component" value="Unassembled WGS sequence"/>
</dbReference>
<evidence type="ECO:0000313" key="1">
    <source>
        <dbReference type="EMBL" id="OQB41010.1"/>
    </source>
</evidence>
<accession>A0A1V5ZLA2</accession>